<dbReference type="InterPro" id="IPR000160">
    <property type="entry name" value="GGDEF_dom"/>
</dbReference>
<dbReference type="RefSeq" id="WP_250095569.1">
    <property type="nucleotide sequence ID" value="NZ_JAKRYL010000004.1"/>
</dbReference>
<evidence type="ECO:0000256" key="1">
    <source>
        <dbReference type="SAM" id="Phobius"/>
    </source>
</evidence>
<keyword evidence="1" id="KW-0812">Transmembrane</keyword>
<dbReference type="InterPro" id="IPR043128">
    <property type="entry name" value="Rev_trsase/Diguanyl_cyclase"/>
</dbReference>
<dbReference type="FunFam" id="3.30.70.270:FF:000001">
    <property type="entry name" value="Diguanylate cyclase domain protein"/>
    <property type="match status" value="1"/>
</dbReference>
<dbReference type="NCBIfam" id="TIGR00254">
    <property type="entry name" value="GGDEF"/>
    <property type="match status" value="1"/>
</dbReference>
<dbReference type="InterPro" id="IPR029787">
    <property type="entry name" value="Nucleotide_cyclase"/>
</dbReference>
<dbReference type="SMART" id="SM00267">
    <property type="entry name" value="GGDEF"/>
    <property type="match status" value="1"/>
</dbReference>
<gene>
    <name evidence="3" type="ORF">MF646_05905</name>
</gene>
<feature type="transmembrane region" description="Helical" evidence="1">
    <location>
        <begin position="7"/>
        <end position="27"/>
    </location>
</feature>
<dbReference type="EMBL" id="JAKRYL010000004">
    <property type="protein sequence ID" value="MCL7746657.1"/>
    <property type="molecule type" value="Genomic_DNA"/>
</dbReference>
<dbReference type="PANTHER" id="PTHR45138">
    <property type="entry name" value="REGULATORY COMPONENTS OF SENSORY TRANSDUCTION SYSTEM"/>
    <property type="match status" value="1"/>
</dbReference>
<reference evidence="3" key="1">
    <citation type="submission" date="2022-02" db="EMBL/GenBank/DDBJ databases">
        <title>Halalkalibacter sp. nov. isolated from Lonar Lake, India.</title>
        <authorList>
            <person name="Joshi A."/>
            <person name="Thite S."/>
            <person name="Lodha T."/>
        </authorList>
    </citation>
    <scope>NUCLEOTIDE SEQUENCE</scope>
    <source>
        <strain evidence="3">MEB205</strain>
    </source>
</reference>
<dbReference type="Proteomes" id="UP001139150">
    <property type="component" value="Unassembled WGS sequence"/>
</dbReference>
<protein>
    <submittedName>
        <fullName evidence="3">GGDEF domain-containing protein</fullName>
    </submittedName>
</protein>
<name>A0A9X2A499_9BACI</name>
<dbReference type="Pfam" id="PF00990">
    <property type="entry name" value="GGDEF"/>
    <property type="match status" value="1"/>
</dbReference>
<dbReference type="PANTHER" id="PTHR45138:SF9">
    <property type="entry name" value="DIGUANYLATE CYCLASE DGCM-RELATED"/>
    <property type="match status" value="1"/>
</dbReference>
<dbReference type="CDD" id="cd01949">
    <property type="entry name" value="GGDEF"/>
    <property type="match status" value="1"/>
</dbReference>
<dbReference type="Gene3D" id="3.30.70.270">
    <property type="match status" value="1"/>
</dbReference>
<dbReference type="InterPro" id="IPR050469">
    <property type="entry name" value="Diguanylate_Cyclase"/>
</dbReference>
<feature type="domain" description="GGDEF" evidence="2">
    <location>
        <begin position="147"/>
        <end position="278"/>
    </location>
</feature>
<keyword evidence="4" id="KW-1185">Reference proteome</keyword>
<organism evidence="3 4">
    <name type="scientific">Halalkalibacter alkaliphilus</name>
    <dbReference type="NCBI Taxonomy" id="2917993"/>
    <lineage>
        <taxon>Bacteria</taxon>
        <taxon>Bacillati</taxon>
        <taxon>Bacillota</taxon>
        <taxon>Bacilli</taxon>
        <taxon>Bacillales</taxon>
        <taxon>Bacillaceae</taxon>
        <taxon>Halalkalibacter</taxon>
    </lineage>
</organism>
<keyword evidence="1" id="KW-1133">Transmembrane helix</keyword>
<proteinExistence type="predicted"/>
<dbReference type="SUPFAM" id="SSF55073">
    <property type="entry name" value="Nucleotide cyclase"/>
    <property type="match status" value="1"/>
</dbReference>
<sequence length="278" mass="31961">MNIQKRIIIIFIVLTTLLPIILEVYFVNTNDYPVIWSLLILPAMGTIIAFPSWKTTIFTTLIFSIIKYTVEILERGLYQTDLSSLILGSLIKWVILFTIAFYVIQNTKRLKAIQELTLIDQLTEVYNRRYFDLYMEKAIPLSERTGTPFHLIILDIDFFKKVNDSYGHTFGDEVLKILAKTIQNNLRGSDGLVRMGGEEFAILIPETTTEECHLIADRIRQAVETTDFIYKGKKISVTISLGIAKYTGETIHELYDKADQALYQSKKNGRNKITLSHH</sequence>
<evidence type="ECO:0000313" key="3">
    <source>
        <dbReference type="EMBL" id="MCL7746657.1"/>
    </source>
</evidence>
<evidence type="ECO:0000259" key="2">
    <source>
        <dbReference type="PROSITE" id="PS50887"/>
    </source>
</evidence>
<evidence type="ECO:0000313" key="4">
    <source>
        <dbReference type="Proteomes" id="UP001139150"/>
    </source>
</evidence>
<accession>A0A9X2A499</accession>
<dbReference type="AlphaFoldDB" id="A0A9X2A499"/>
<dbReference type="PROSITE" id="PS50887">
    <property type="entry name" value="GGDEF"/>
    <property type="match status" value="1"/>
</dbReference>
<dbReference type="GO" id="GO:0052621">
    <property type="term" value="F:diguanylate cyclase activity"/>
    <property type="evidence" value="ECO:0007669"/>
    <property type="project" value="TreeGrafter"/>
</dbReference>
<comment type="caution">
    <text evidence="3">The sequence shown here is derived from an EMBL/GenBank/DDBJ whole genome shotgun (WGS) entry which is preliminary data.</text>
</comment>
<feature type="transmembrane region" description="Helical" evidence="1">
    <location>
        <begin position="85"/>
        <end position="104"/>
    </location>
</feature>
<keyword evidence="1" id="KW-0472">Membrane</keyword>